<evidence type="ECO:0000259" key="4">
    <source>
        <dbReference type="Pfam" id="PF07804"/>
    </source>
</evidence>
<dbReference type="PANTHER" id="PTHR37419">
    <property type="entry name" value="SERINE/THREONINE-PROTEIN KINASE TOXIN HIPA"/>
    <property type="match status" value="1"/>
</dbReference>
<keyword evidence="2" id="KW-0808">Transferase</keyword>
<dbReference type="GO" id="GO:0004674">
    <property type="term" value="F:protein serine/threonine kinase activity"/>
    <property type="evidence" value="ECO:0007669"/>
    <property type="project" value="TreeGrafter"/>
</dbReference>
<evidence type="ECO:0000313" key="7">
    <source>
        <dbReference type="Proteomes" id="UP000252517"/>
    </source>
</evidence>
<keyword evidence="3 6" id="KW-0418">Kinase</keyword>
<evidence type="ECO:0000256" key="2">
    <source>
        <dbReference type="ARBA" id="ARBA00022679"/>
    </source>
</evidence>
<protein>
    <submittedName>
        <fullName evidence="6">Phosphatidylinositol kinase</fullName>
    </submittedName>
</protein>
<dbReference type="InterPro" id="IPR017508">
    <property type="entry name" value="HipA_N1"/>
</dbReference>
<proteinExistence type="inferred from homology"/>
<comment type="similarity">
    <text evidence="1">Belongs to the HipA Ser/Thr kinase family.</text>
</comment>
<name>A0A367XF09_9PROT</name>
<dbReference type="InterPro" id="IPR052028">
    <property type="entry name" value="HipA_Ser/Thr_kinase"/>
</dbReference>
<evidence type="ECO:0000259" key="5">
    <source>
        <dbReference type="Pfam" id="PF13657"/>
    </source>
</evidence>
<evidence type="ECO:0000256" key="3">
    <source>
        <dbReference type="ARBA" id="ARBA00022777"/>
    </source>
</evidence>
<dbReference type="PANTHER" id="PTHR37419:SF8">
    <property type="entry name" value="TOXIN YJJJ"/>
    <property type="match status" value="1"/>
</dbReference>
<organism evidence="6 7">
    <name type="scientific">Thalassospira profundimaris</name>
    <dbReference type="NCBI Taxonomy" id="502049"/>
    <lineage>
        <taxon>Bacteria</taxon>
        <taxon>Pseudomonadati</taxon>
        <taxon>Pseudomonadota</taxon>
        <taxon>Alphaproteobacteria</taxon>
        <taxon>Rhodospirillales</taxon>
        <taxon>Thalassospiraceae</taxon>
        <taxon>Thalassospira</taxon>
    </lineage>
</organism>
<dbReference type="Proteomes" id="UP000252517">
    <property type="component" value="Unassembled WGS sequence"/>
</dbReference>
<dbReference type="Pfam" id="PF13657">
    <property type="entry name" value="Couple_hipA"/>
    <property type="match status" value="1"/>
</dbReference>
<dbReference type="GO" id="GO:0005829">
    <property type="term" value="C:cytosol"/>
    <property type="evidence" value="ECO:0007669"/>
    <property type="project" value="TreeGrafter"/>
</dbReference>
<evidence type="ECO:0000256" key="1">
    <source>
        <dbReference type="ARBA" id="ARBA00010164"/>
    </source>
</evidence>
<feature type="domain" description="HipA-like C-terminal" evidence="4">
    <location>
        <begin position="171"/>
        <end position="387"/>
    </location>
</feature>
<evidence type="ECO:0000313" key="6">
    <source>
        <dbReference type="EMBL" id="RCK51710.1"/>
    </source>
</evidence>
<reference evidence="6 7" key="1">
    <citation type="submission" date="2014-07" db="EMBL/GenBank/DDBJ databases">
        <title>Draft genome sequence of Thalassospira profundimaris S25-3-2.</title>
        <authorList>
            <person name="Lai Q."/>
            <person name="Shao Z."/>
        </authorList>
    </citation>
    <scope>NUCLEOTIDE SEQUENCE [LARGE SCALE GENOMIC DNA]</scope>
    <source>
        <strain evidence="6 7">S25-3-2</strain>
    </source>
</reference>
<dbReference type="EMBL" id="JPWH01000005">
    <property type="protein sequence ID" value="RCK51710.1"/>
    <property type="molecule type" value="Genomic_DNA"/>
</dbReference>
<dbReference type="AlphaFoldDB" id="A0A367XF09"/>
<dbReference type="InterPro" id="IPR012893">
    <property type="entry name" value="HipA-like_C"/>
</dbReference>
<accession>A0A367XF09</accession>
<feature type="domain" description="HipA N-terminal subdomain 1" evidence="5">
    <location>
        <begin position="25"/>
        <end position="126"/>
    </location>
</feature>
<comment type="caution">
    <text evidence="6">The sequence shown here is derived from an EMBL/GenBank/DDBJ whole genome shotgun (WGS) entry which is preliminary data.</text>
</comment>
<dbReference type="OrthoDB" id="9805913at2"/>
<dbReference type="Pfam" id="PF07804">
    <property type="entry name" value="HipA_C"/>
    <property type="match status" value="1"/>
</dbReference>
<sequence length="438" mass="48250">MTSDVTEAREAYVWIWLPGETEPVVAGRITQDGDRLVFTYGASYRSRENTIAIYSPELPLRQGTIAPLAGLTMASSLRDASPDAWGRRVIINRLTGNKPNAAHVPSFNELTFLLQSGSDRIGALDFQTSATHYQPRLAAEATLEDLQNAADHVEKGLPLPPALDLAINHGTSIGGARPKALIEDGQKKFVAKFSSSSDLYSVVKAEFIAMRLAKLCGLNVAPVSLTQAANKDALLIERFDRLQSQGGWTRKAMVSALTLLGLDEMMARYASYEDLTEIIRHRFAAPKETLKELYGRISFNILCGNTDDHARNHAAFWDGRMLHLTPAYDICPQGRTGNEATQAMLIKGDKRASTIASCLAAAADYHLREDEAISIIEQQMTTIADQWDHICKTAQLSPVDRTLFAGRQFLNPYCIDGLGTDHKGLQDTFRQARAQIMK</sequence>
<gene>
    <name evidence="6" type="ORF">TH25_08515</name>
</gene>